<keyword evidence="4" id="KW-1185">Reference proteome</keyword>
<dbReference type="Proteomes" id="UP001214553">
    <property type="component" value="Chromosome"/>
</dbReference>
<protein>
    <submittedName>
        <fullName evidence="3">Uncharacterized protein</fullName>
    </submittedName>
</protein>
<feature type="compositionally biased region" description="Acidic residues" evidence="1">
    <location>
        <begin position="366"/>
        <end position="376"/>
    </location>
</feature>
<gene>
    <name evidence="3" type="ORF">PU630_17190</name>
</gene>
<keyword evidence="2" id="KW-0472">Membrane</keyword>
<name>A0ABY8C277_9MICO</name>
<proteinExistence type="predicted"/>
<feature type="compositionally biased region" description="Low complexity" evidence="1">
    <location>
        <begin position="337"/>
        <end position="357"/>
    </location>
</feature>
<keyword evidence="2" id="KW-0812">Transmembrane</keyword>
<feature type="region of interest" description="Disordered" evidence="1">
    <location>
        <begin position="329"/>
        <end position="390"/>
    </location>
</feature>
<evidence type="ECO:0000256" key="2">
    <source>
        <dbReference type="SAM" id="Phobius"/>
    </source>
</evidence>
<evidence type="ECO:0000313" key="3">
    <source>
        <dbReference type="EMBL" id="WEG08953.1"/>
    </source>
</evidence>
<sequence>MTTTTAPADPIAAFAAAVRVELRDLPADEVDDIVDGLESDLAEQAAEHGEGFELPDASAYAAELRQAAGLPERPRGVTARQALGAQLRDLSERTLRGIRSSRMGSGLLDFAVALRPIWWIARGWMLYVLVFGLFGLYFGTAIGVPIPRNGGAFVALAIAMLVSIQWGRGRWRPGAWTRVGLIVVSTVTAVMLPFVIGIAAGQVQSWRNNASAVYSYNQAPQGLAVDGQRVRNIFAYDAAGNPLTDVQLFDQNGSPLTTVGGQDPTSPVDEYFAWGGGPVPVGVSQPGRTPVWNVFPLAEIPAGADDGDPTLAQPAAPPFAQVPSLQRLLAATPAPEPSDGSPTPGATPTTDPSATPTESPKKSAADDADAQVDQEGVDAATSATADGGER</sequence>
<dbReference type="EMBL" id="CP119108">
    <property type="protein sequence ID" value="WEG08953.1"/>
    <property type="molecule type" value="Genomic_DNA"/>
</dbReference>
<feature type="transmembrane region" description="Helical" evidence="2">
    <location>
        <begin position="124"/>
        <end position="144"/>
    </location>
</feature>
<accession>A0ABY8C277</accession>
<keyword evidence="2" id="KW-1133">Transmembrane helix</keyword>
<evidence type="ECO:0000313" key="4">
    <source>
        <dbReference type="Proteomes" id="UP001214553"/>
    </source>
</evidence>
<feature type="transmembrane region" description="Helical" evidence="2">
    <location>
        <begin position="179"/>
        <end position="200"/>
    </location>
</feature>
<evidence type="ECO:0000256" key="1">
    <source>
        <dbReference type="SAM" id="MobiDB-lite"/>
    </source>
</evidence>
<feature type="transmembrane region" description="Helical" evidence="2">
    <location>
        <begin position="150"/>
        <end position="167"/>
    </location>
</feature>
<reference evidence="3 4" key="1">
    <citation type="submission" date="2023-03" db="EMBL/GenBank/DDBJ databases">
        <title>Genome sequence of Microbacterium sp. KACC 23027.</title>
        <authorList>
            <person name="Kim S."/>
            <person name="Heo J."/>
            <person name="Kwon S.-W."/>
        </authorList>
    </citation>
    <scope>NUCLEOTIDE SEQUENCE [LARGE SCALE GENOMIC DNA]</scope>
    <source>
        <strain evidence="3 4">KACC 23027</strain>
    </source>
</reference>
<organism evidence="3 4">
    <name type="scientific">Microbacterium horticulturae</name>
    <dbReference type="NCBI Taxonomy" id="3028316"/>
    <lineage>
        <taxon>Bacteria</taxon>
        <taxon>Bacillati</taxon>
        <taxon>Actinomycetota</taxon>
        <taxon>Actinomycetes</taxon>
        <taxon>Micrococcales</taxon>
        <taxon>Microbacteriaceae</taxon>
        <taxon>Microbacterium</taxon>
    </lineage>
</organism>
<dbReference type="RefSeq" id="WP_275278279.1">
    <property type="nucleotide sequence ID" value="NZ_CP119108.1"/>
</dbReference>